<gene>
    <name evidence="8" type="ORF">PHYEVI_LOCUS6909</name>
</gene>
<accession>A0A9P0DNZ0</accession>
<dbReference type="InterPro" id="IPR023566">
    <property type="entry name" value="PPIase_Fpr3/Fpr4-like"/>
</dbReference>
<dbReference type="PROSITE" id="PS50059">
    <property type="entry name" value="FKBP_PPIASE"/>
    <property type="match status" value="1"/>
</dbReference>
<evidence type="ECO:0000259" key="7">
    <source>
        <dbReference type="PROSITE" id="PS50059"/>
    </source>
</evidence>
<keyword evidence="9" id="KW-1185">Reference proteome</keyword>
<dbReference type="FunFam" id="3.10.50.40:FF:000006">
    <property type="entry name" value="Peptidyl-prolyl cis-trans isomerase"/>
    <property type="match status" value="1"/>
</dbReference>
<dbReference type="Pfam" id="PF17800">
    <property type="entry name" value="NPL"/>
    <property type="match status" value="1"/>
</dbReference>
<dbReference type="Proteomes" id="UP001153712">
    <property type="component" value="Chromosome 3"/>
</dbReference>
<dbReference type="InterPro" id="IPR046357">
    <property type="entry name" value="PPIase_dom_sf"/>
</dbReference>
<dbReference type="SUPFAM" id="SSF54534">
    <property type="entry name" value="FKBP-like"/>
    <property type="match status" value="1"/>
</dbReference>
<evidence type="ECO:0000256" key="1">
    <source>
        <dbReference type="ARBA" id="ARBA00000971"/>
    </source>
</evidence>
<dbReference type="Pfam" id="PF00254">
    <property type="entry name" value="FKBP_C"/>
    <property type="match status" value="1"/>
</dbReference>
<evidence type="ECO:0000256" key="6">
    <source>
        <dbReference type="SAM" id="MobiDB-lite"/>
    </source>
</evidence>
<reference evidence="8" key="1">
    <citation type="submission" date="2022-01" db="EMBL/GenBank/DDBJ databases">
        <authorList>
            <person name="King R."/>
        </authorList>
    </citation>
    <scope>NUCLEOTIDE SEQUENCE</scope>
</reference>
<dbReference type="GO" id="GO:0005730">
    <property type="term" value="C:nucleolus"/>
    <property type="evidence" value="ECO:0007669"/>
    <property type="project" value="TreeGrafter"/>
</dbReference>
<keyword evidence="3 4" id="KW-0413">Isomerase</keyword>
<dbReference type="EC" id="5.2.1.8" evidence="4"/>
<dbReference type="Gene3D" id="2.60.120.340">
    <property type="entry name" value="Nucleoplasmin core domain"/>
    <property type="match status" value="1"/>
</dbReference>
<evidence type="ECO:0000313" key="8">
    <source>
        <dbReference type="EMBL" id="CAH1182201.1"/>
    </source>
</evidence>
<dbReference type="GO" id="GO:0000785">
    <property type="term" value="C:chromatin"/>
    <property type="evidence" value="ECO:0007669"/>
    <property type="project" value="TreeGrafter"/>
</dbReference>
<comment type="catalytic activity">
    <reaction evidence="1 4 5">
        <text>[protein]-peptidylproline (omega=180) = [protein]-peptidylproline (omega=0)</text>
        <dbReference type="Rhea" id="RHEA:16237"/>
        <dbReference type="Rhea" id="RHEA-COMP:10747"/>
        <dbReference type="Rhea" id="RHEA-COMP:10748"/>
        <dbReference type="ChEBI" id="CHEBI:83833"/>
        <dbReference type="ChEBI" id="CHEBI:83834"/>
        <dbReference type="EC" id="5.2.1.8"/>
    </reaction>
</comment>
<evidence type="ECO:0000313" key="9">
    <source>
        <dbReference type="Proteomes" id="UP001153712"/>
    </source>
</evidence>
<protein>
    <recommendedName>
        <fullName evidence="4">FK506-binding protein</fullName>
        <ecNumber evidence="4">5.2.1.8</ecNumber>
    </recommendedName>
</protein>
<dbReference type="OrthoDB" id="1902587at2759"/>
<dbReference type="EMBL" id="OU900096">
    <property type="protein sequence ID" value="CAH1182201.1"/>
    <property type="molecule type" value="Genomic_DNA"/>
</dbReference>
<dbReference type="Gene3D" id="3.10.50.40">
    <property type="match status" value="1"/>
</dbReference>
<dbReference type="PIRSF" id="PIRSF001473">
    <property type="entry name" value="FK506-bp_FPR3"/>
    <property type="match status" value="1"/>
</dbReference>
<sequence>MFWGLIMEPKKAYSQTVEKAMHISMAALDVSSSGTDVVQVMVGLNGKNYLLCSLKTPDLLQCPLDLNFDVGDEICLATNGNSRVHLTGYLIEDQLLDDIDDEEEDDEEEMAVARTKSERKTKRINNDKLMNGPPEKIKKSNKKASVVEAESEDDEEDDDDSSNDDDDEVAGNGGFDLRQLLEKSIASEDDDDADFNTSDLEDEEGADEGDEDDEDEDEDEDMEEEESEDDAEEEASSSEDNTEVKTNGTPLTKAKGKKNESKTSLEKQSPNKKESKKILNNGLVIEDIKAGQGNPAKPGRIVTVYYEGRLKNNNKVFDATKQGKGFSFKLGSGEVIKGWDVGLVGMKIGGKRRITCPPNMAYGAKGSPPAIPANATLVFEVELKKMR</sequence>
<feature type="compositionally biased region" description="Acidic residues" evidence="6">
    <location>
        <begin position="187"/>
        <end position="241"/>
    </location>
</feature>
<keyword evidence="2 4" id="KW-0697">Rotamase</keyword>
<feature type="domain" description="PPIase FKBP-type" evidence="7">
    <location>
        <begin position="299"/>
        <end position="387"/>
    </location>
</feature>
<organism evidence="8 9">
    <name type="scientific">Phyllotreta striolata</name>
    <name type="common">Striped flea beetle</name>
    <name type="synonym">Crioceris striolata</name>
    <dbReference type="NCBI Taxonomy" id="444603"/>
    <lineage>
        <taxon>Eukaryota</taxon>
        <taxon>Metazoa</taxon>
        <taxon>Ecdysozoa</taxon>
        <taxon>Arthropoda</taxon>
        <taxon>Hexapoda</taxon>
        <taxon>Insecta</taxon>
        <taxon>Pterygota</taxon>
        <taxon>Neoptera</taxon>
        <taxon>Endopterygota</taxon>
        <taxon>Coleoptera</taxon>
        <taxon>Polyphaga</taxon>
        <taxon>Cucujiformia</taxon>
        <taxon>Chrysomeloidea</taxon>
        <taxon>Chrysomelidae</taxon>
        <taxon>Galerucinae</taxon>
        <taxon>Alticini</taxon>
        <taxon>Phyllotreta</taxon>
    </lineage>
</organism>
<evidence type="ECO:0000256" key="4">
    <source>
        <dbReference type="PIRNR" id="PIRNR001473"/>
    </source>
</evidence>
<proteinExistence type="inferred from homology"/>
<evidence type="ECO:0000256" key="2">
    <source>
        <dbReference type="ARBA" id="ARBA00023110"/>
    </source>
</evidence>
<name>A0A9P0DNZ0_PHYSR</name>
<dbReference type="InterPro" id="IPR041232">
    <property type="entry name" value="NPL"/>
</dbReference>
<feature type="compositionally biased region" description="Acidic residues" evidence="6">
    <location>
        <begin position="149"/>
        <end position="169"/>
    </location>
</feature>
<comment type="similarity">
    <text evidence="4">Belongs to the FKBP-type PPIase family.</text>
</comment>
<dbReference type="GO" id="GO:0003755">
    <property type="term" value="F:peptidyl-prolyl cis-trans isomerase activity"/>
    <property type="evidence" value="ECO:0007669"/>
    <property type="project" value="UniProtKB-KW"/>
</dbReference>
<dbReference type="PANTHER" id="PTHR43811:SF19">
    <property type="entry name" value="39 KDA FK506-BINDING NUCLEAR PROTEIN"/>
    <property type="match status" value="1"/>
</dbReference>
<dbReference type="PANTHER" id="PTHR43811">
    <property type="entry name" value="FKBP-TYPE PEPTIDYL-PROLYL CIS-TRANS ISOMERASE FKPA"/>
    <property type="match status" value="1"/>
</dbReference>
<feature type="compositionally biased region" description="Basic and acidic residues" evidence="6">
    <location>
        <begin position="257"/>
        <end position="277"/>
    </location>
</feature>
<dbReference type="InterPro" id="IPR001179">
    <property type="entry name" value="PPIase_FKBP_dom"/>
</dbReference>
<dbReference type="AlphaFoldDB" id="A0A9P0DNZ0"/>
<feature type="region of interest" description="Disordered" evidence="6">
    <location>
        <begin position="102"/>
        <end position="278"/>
    </location>
</feature>
<evidence type="ECO:0000256" key="5">
    <source>
        <dbReference type="PROSITE-ProRule" id="PRU00277"/>
    </source>
</evidence>
<evidence type="ECO:0000256" key="3">
    <source>
        <dbReference type="ARBA" id="ARBA00023235"/>
    </source>
</evidence>